<protein>
    <submittedName>
        <fullName evidence="2">Uncharacterized protein</fullName>
    </submittedName>
</protein>
<proteinExistence type="predicted"/>
<evidence type="ECO:0000256" key="1">
    <source>
        <dbReference type="SAM" id="Phobius"/>
    </source>
</evidence>
<organism evidence="2">
    <name type="scientific">Siphoviridae sp. ctrpg19</name>
    <dbReference type="NCBI Taxonomy" id="2826481"/>
    <lineage>
        <taxon>Viruses</taxon>
        <taxon>Duplodnaviria</taxon>
        <taxon>Heunggongvirae</taxon>
        <taxon>Uroviricota</taxon>
        <taxon>Caudoviricetes</taxon>
    </lineage>
</organism>
<feature type="transmembrane region" description="Helical" evidence="1">
    <location>
        <begin position="41"/>
        <end position="64"/>
    </location>
</feature>
<accession>A0A8S5MK97</accession>
<keyword evidence="1" id="KW-0472">Membrane</keyword>
<reference evidence="2" key="1">
    <citation type="journal article" date="2021" name="Proc. Natl. Acad. Sci. U.S.A.">
        <title>A Catalog of Tens of Thousands of Viruses from Human Metagenomes Reveals Hidden Associations with Chronic Diseases.</title>
        <authorList>
            <person name="Tisza M.J."/>
            <person name="Buck C.B."/>
        </authorList>
    </citation>
    <scope>NUCLEOTIDE SEQUENCE</scope>
    <source>
        <strain evidence="2">Ctrpg19</strain>
    </source>
</reference>
<keyword evidence="1" id="KW-0812">Transmembrane</keyword>
<keyword evidence="1" id="KW-1133">Transmembrane helix</keyword>
<dbReference type="EMBL" id="BK014923">
    <property type="protein sequence ID" value="DAD82666.1"/>
    <property type="molecule type" value="Genomic_DNA"/>
</dbReference>
<name>A0A8S5MK97_9CAUD</name>
<sequence length="65" mass="7218">MILYVLCIIFAIIGGVSDISTLINPEKLQDEDGNMPTDKQICISIIISWIIDLGLLSYGIYNLVM</sequence>
<evidence type="ECO:0000313" key="2">
    <source>
        <dbReference type="EMBL" id="DAD82666.1"/>
    </source>
</evidence>